<dbReference type="InterPro" id="IPR039399">
    <property type="entry name" value="Deltex_C_sf"/>
</dbReference>
<comment type="pathway">
    <text evidence="2 9">Protein modification; protein ubiquitination.</text>
</comment>
<evidence type="ECO:0000256" key="8">
    <source>
        <dbReference type="PROSITE-ProRule" id="PRU00175"/>
    </source>
</evidence>
<protein>
    <recommendedName>
        <fullName evidence="9">E3 ubiquitin-protein ligase</fullName>
        <ecNumber evidence="9">2.3.2.27</ecNumber>
    </recommendedName>
</protein>
<keyword evidence="12" id="KW-1185">Reference proteome</keyword>
<dbReference type="eggNOG" id="ENOG502RGAW">
    <property type="taxonomic scope" value="Eukaryota"/>
</dbReference>
<dbReference type="Ensembl" id="ENSPFOT00000023380.1">
    <property type="protein sequence ID" value="ENSPFOP00000023960.1"/>
    <property type="gene ID" value="ENSPFOG00000022803.1"/>
</dbReference>
<dbReference type="GO" id="GO:0007219">
    <property type="term" value="P:Notch signaling pathway"/>
    <property type="evidence" value="ECO:0007669"/>
    <property type="project" value="InterPro"/>
</dbReference>
<feature type="domain" description="RING-type" evidence="10">
    <location>
        <begin position="747"/>
        <end position="786"/>
    </location>
</feature>
<evidence type="ECO:0000256" key="2">
    <source>
        <dbReference type="ARBA" id="ARBA00004906"/>
    </source>
</evidence>
<dbReference type="InterPro" id="IPR039396">
    <property type="entry name" value="Deltex_C"/>
</dbReference>
<comment type="catalytic activity">
    <reaction evidence="1 9">
        <text>S-ubiquitinyl-[E2 ubiquitin-conjugating enzyme]-L-cysteine + [acceptor protein]-L-lysine = [E2 ubiquitin-conjugating enzyme]-L-cysteine + N(6)-ubiquitinyl-[acceptor protein]-L-lysine.</text>
        <dbReference type="EC" id="2.3.2.27"/>
    </reaction>
</comment>
<dbReference type="Pfam" id="PF18102">
    <property type="entry name" value="DTC"/>
    <property type="match status" value="1"/>
</dbReference>
<evidence type="ECO:0000256" key="6">
    <source>
        <dbReference type="ARBA" id="ARBA00022771"/>
    </source>
</evidence>
<evidence type="ECO:0000313" key="11">
    <source>
        <dbReference type="Ensembl" id="ENSPFOP00000023960.1"/>
    </source>
</evidence>
<dbReference type="GeneTree" id="ENSGT00940000154578"/>
<dbReference type="PROSITE" id="PS00518">
    <property type="entry name" value="ZF_RING_1"/>
    <property type="match status" value="1"/>
</dbReference>
<dbReference type="EMBL" id="AYCK01011150">
    <property type="status" value="NOT_ANNOTATED_CDS"/>
    <property type="molecule type" value="Genomic_DNA"/>
</dbReference>
<dbReference type="Pfam" id="PF00097">
    <property type="entry name" value="zf-C3HC4"/>
    <property type="match status" value="1"/>
</dbReference>
<dbReference type="Gene3D" id="3.30.390.130">
    <property type="match status" value="1"/>
</dbReference>
<dbReference type="EMBL" id="AYCK01011151">
    <property type="status" value="NOT_ANNOTATED_CDS"/>
    <property type="molecule type" value="Genomic_DNA"/>
</dbReference>
<evidence type="ECO:0000256" key="9">
    <source>
        <dbReference type="RuleBase" id="RU367105"/>
    </source>
</evidence>
<dbReference type="PROSITE" id="PS50089">
    <property type="entry name" value="ZF_RING_2"/>
    <property type="match status" value="1"/>
</dbReference>
<dbReference type="InterPro" id="IPR013083">
    <property type="entry name" value="Znf_RING/FYVE/PHD"/>
</dbReference>
<dbReference type="EC" id="2.3.2.27" evidence="9"/>
<dbReference type="GO" id="GO:0061630">
    <property type="term" value="F:ubiquitin protein ligase activity"/>
    <property type="evidence" value="ECO:0007669"/>
    <property type="project" value="UniProtKB-UniRule"/>
</dbReference>
<evidence type="ECO:0000313" key="12">
    <source>
        <dbReference type="Proteomes" id="UP000028760"/>
    </source>
</evidence>
<dbReference type="Proteomes" id="UP000028760">
    <property type="component" value="Unassembled WGS sequence"/>
</dbReference>
<proteinExistence type="inferred from homology"/>
<dbReference type="GO" id="GO:0005737">
    <property type="term" value="C:cytoplasm"/>
    <property type="evidence" value="ECO:0007669"/>
    <property type="project" value="UniProtKB-SubCell"/>
</dbReference>
<name>A0A096LXR9_POEFO</name>
<evidence type="ECO:0000256" key="4">
    <source>
        <dbReference type="ARBA" id="ARBA00022679"/>
    </source>
</evidence>
<dbReference type="InterPro" id="IPR001841">
    <property type="entry name" value="Znf_RING"/>
</dbReference>
<evidence type="ECO:0000256" key="1">
    <source>
        <dbReference type="ARBA" id="ARBA00000900"/>
    </source>
</evidence>
<dbReference type="Gene3D" id="3.30.40.10">
    <property type="entry name" value="Zinc/RING finger domain, C3HC4 (zinc finger)"/>
    <property type="match status" value="1"/>
</dbReference>
<dbReference type="SMART" id="SM00184">
    <property type="entry name" value="RING"/>
    <property type="match status" value="1"/>
</dbReference>
<reference evidence="12" key="1">
    <citation type="submission" date="2013-10" db="EMBL/GenBank/DDBJ databases">
        <authorList>
            <person name="Schartl M."/>
            <person name="Warren W."/>
        </authorList>
    </citation>
    <scope>NUCLEOTIDE SEQUENCE [LARGE SCALE GENOMIC DNA]</scope>
    <source>
        <strain evidence="12">female</strain>
    </source>
</reference>
<dbReference type="SUPFAM" id="SSF57850">
    <property type="entry name" value="RING/U-box"/>
    <property type="match status" value="1"/>
</dbReference>
<evidence type="ECO:0000256" key="3">
    <source>
        <dbReference type="ARBA" id="ARBA00009413"/>
    </source>
</evidence>
<dbReference type="InterPro" id="IPR018957">
    <property type="entry name" value="Znf_C3HC4_RING-type"/>
</dbReference>
<evidence type="ECO:0000259" key="10">
    <source>
        <dbReference type="PROSITE" id="PS50089"/>
    </source>
</evidence>
<dbReference type="UniPathway" id="UPA00143"/>
<dbReference type="AlphaFoldDB" id="A0A096LXR9"/>
<keyword evidence="9" id="KW-0963">Cytoplasm</keyword>
<dbReference type="InterPro" id="IPR017907">
    <property type="entry name" value="Znf_RING_CS"/>
</dbReference>
<evidence type="ECO:0000256" key="5">
    <source>
        <dbReference type="ARBA" id="ARBA00022723"/>
    </source>
</evidence>
<dbReference type="EMBL" id="AYCK01011152">
    <property type="status" value="NOT_ANNOTATED_CDS"/>
    <property type="molecule type" value="Genomic_DNA"/>
</dbReference>
<sequence length="839" mass="94146">MDTPKGQEEVLLTLSLKWLDKNKKKADLQKSLQIWFNKFKTKIDCTVQEILPDGRALILVSPPPGLIELQKLSVKTLHTRDKRELATILSVMVGKPKQDPQTADDASVNPTLPADKVQVGENQTMDESCVLSVNQFLYVSYIFKEKLQRIQDENEVEIKSEVVVKFESKRKDGKPNEAKTKFIDVVQECLADFSGSVFSPSCAEPDQLNRAFKVIMNRENKLLANISSEEMTVFGPSAQRKVLDSMMRSTRLTASVKTNTAVSELTQTEMDPLKEKVQLTLSLKWLDKNKKKADLQKSLQTCFCKFKTEIDCTVQEILPDGRALILVSPPPGLIELQKLSVETLHTKDKKEFATILSVMVGKPKQDPQTADDASVNPTLPADKVQVGENQTMDESCVLSVNQFLYVSYIFKEKLQRIQDENEVEIKPEVVVKFESKHKDGKPNEAKTKFIDVVQECLADFSGSVFSPSCAEPDQLNRAFKVIMNRENKLLANISSEEMTVFGPSAQRKVLDSMMRSTRLTASVKTNTAVSELTQDMILPGKRSDSFTPRAANFPAIKVEESCILPVNYFWYMSHIHKEGIKQIERKNKIKMVAQVHVTFEAEQEDGNPHEALNEFIDLSQSCSADSGQAVIPLKFVDPDQWSDALKVIKRNKDKILLTMSSEEVIVSGPKQSQDEFSAVLNAMQKTNTPAEQHKPATDVATLRTNLIDKYPLERPIPNFRSNLVNTPKKTRIRGFSRSEFRIRGDTCSICLSDFTNKKQLKCKHAFCSECLQSAVKACGPICPICKDVFGVMVGNQPDGTMTFSRNPSSLPGFPNCGHICITYHIPSGKQTVMSKHIYL</sequence>
<dbReference type="GO" id="GO:0016567">
    <property type="term" value="P:protein ubiquitination"/>
    <property type="evidence" value="ECO:0007669"/>
    <property type="project" value="UniProtKB-UniRule"/>
</dbReference>
<dbReference type="STRING" id="48698.ENSPFOP00000023960"/>
<keyword evidence="7 9" id="KW-0862">Zinc</keyword>
<keyword evidence="4 9" id="KW-0808">Transferase</keyword>
<accession>A0A096LXR9</accession>
<organism evidence="11 12">
    <name type="scientific">Poecilia formosa</name>
    <name type="common">Amazon molly</name>
    <name type="synonym">Limia formosa</name>
    <dbReference type="NCBI Taxonomy" id="48698"/>
    <lineage>
        <taxon>Eukaryota</taxon>
        <taxon>Metazoa</taxon>
        <taxon>Chordata</taxon>
        <taxon>Craniata</taxon>
        <taxon>Vertebrata</taxon>
        <taxon>Euteleostomi</taxon>
        <taxon>Actinopterygii</taxon>
        <taxon>Neopterygii</taxon>
        <taxon>Teleostei</taxon>
        <taxon>Neoteleostei</taxon>
        <taxon>Acanthomorphata</taxon>
        <taxon>Ovalentaria</taxon>
        <taxon>Atherinomorphae</taxon>
        <taxon>Cyprinodontiformes</taxon>
        <taxon>Poeciliidae</taxon>
        <taxon>Poeciliinae</taxon>
        <taxon>Poecilia</taxon>
    </lineage>
</organism>
<comment type="similarity">
    <text evidence="3 9">Belongs to the Deltex family.</text>
</comment>
<comment type="subcellular location">
    <subcellularLocation>
        <location evidence="9">Cytoplasm</location>
    </subcellularLocation>
</comment>
<dbReference type="PANTHER" id="PTHR12622">
    <property type="entry name" value="DELTEX-RELATED"/>
    <property type="match status" value="1"/>
</dbReference>
<dbReference type="GO" id="GO:0008270">
    <property type="term" value="F:zinc ion binding"/>
    <property type="evidence" value="ECO:0007669"/>
    <property type="project" value="UniProtKB-KW"/>
</dbReference>
<keyword evidence="6 8" id="KW-0863">Zinc-finger</keyword>
<dbReference type="InterPro" id="IPR039398">
    <property type="entry name" value="Deltex_fam"/>
</dbReference>
<evidence type="ECO:0000256" key="7">
    <source>
        <dbReference type="ARBA" id="ARBA00022833"/>
    </source>
</evidence>
<reference evidence="11" key="3">
    <citation type="submission" date="2025-09" db="UniProtKB">
        <authorList>
            <consortium name="Ensembl"/>
        </authorList>
    </citation>
    <scope>IDENTIFICATION</scope>
</reference>
<keyword evidence="5 9" id="KW-0479">Metal-binding</keyword>
<reference evidence="11" key="2">
    <citation type="submission" date="2025-08" db="UniProtKB">
        <authorList>
            <consortium name="Ensembl"/>
        </authorList>
    </citation>
    <scope>IDENTIFICATION</scope>
</reference>